<reference evidence="4 5" key="1">
    <citation type="submission" date="2018-06" db="EMBL/GenBank/DDBJ databases">
        <title>Nitrincola tibetense sp. nov., isolated from Lake XuguoCo on Tibetan Plateau.</title>
        <authorList>
            <person name="Xing P."/>
        </authorList>
    </citation>
    <scope>NUCLEOTIDE SEQUENCE [LARGE SCALE GENOMIC DNA]</scope>
    <source>
        <strain evidence="5">xg18</strain>
    </source>
</reference>
<comment type="function">
    <text evidence="1">Required for the efficient initiation of filament assembly.</text>
</comment>
<protein>
    <recommendedName>
        <fullName evidence="6">Flagellar protein FlgN</fullName>
    </recommendedName>
</protein>
<accession>A0A364NRW4</accession>
<dbReference type="Proteomes" id="UP000250744">
    <property type="component" value="Unassembled WGS sequence"/>
</dbReference>
<dbReference type="InterPro" id="IPR036679">
    <property type="entry name" value="FlgN-like_sf"/>
</dbReference>
<evidence type="ECO:0000256" key="2">
    <source>
        <dbReference type="ARBA" id="ARBA00007703"/>
    </source>
</evidence>
<sequence length="161" mass="18384">MADASSQRFIQQVSEGIELFEKLHQLLEDELSIIVSRDLDALNDMTQRKHQVLREIESSILERNQSLTLLGFTPSEDGFKQFSNTLSLSERGPLIENWTHLTHLLSQIRFANERNEQVVSRNKANVDQLLNLLQGQHTANALYDQQGSKGHYSAQRRIGKA</sequence>
<dbReference type="AlphaFoldDB" id="A0A364NRW4"/>
<comment type="caution">
    <text evidence="4">The sequence shown here is derived from an EMBL/GenBank/DDBJ whole genome shotgun (WGS) entry which is preliminary data.</text>
</comment>
<evidence type="ECO:0000256" key="1">
    <source>
        <dbReference type="ARBA" id="ARBA00002397"/>
    </source>
</evidence>
<organism evidence="4 5">
    <name type="scientific">Nitrincola tibetensis</name>
    <dbReference type="NCBI Taxonomy" id="2219697"/>
    <lineage>
        <taxon>Bacteria</taxon>
        <taxon>Pseudomonadati</taxon>
        <taxon>Pseudomonadota</taxon>
        <taxon>Gammaproteobacteria</taxon>
        <taxon>Oceanospirillales</taxon>
        <taxon>Oceanospirillaceae</taxon>
        <taxon>Nitrincola</taxon>
    </lineage>
</organism>
<comment type="similarity">
    <text evidence="2">Belongs to the FlgN family.</text>
</comment>
<keyword evidence="3" id="KW-1005">Bacterial flagellum biogenesis</keyword>
<dbReference type="Pfam" id="PF05130">
    <property type="entry name" value="FlgN"/>
    <property type="match status" value="1"/>
</dbReference>
<dbReference type="OrthoDB" id="6119092at2"/>
<proteinExistence type="inferred from homology"/>
<keyword evidence="5" id="KW-1185">Reference proteome</keyword>
<evidence type="ECO:0008006" key="6">
    <source>
        <dbReference type="Google" id="ProtNLM"/>
    </source>
</evidence>
<dbReference type="Gene3D" id="1.20.58.300">
    <property type="entry name" value="FlgN-like"/>
    <property type="match status" value="1"/>
</dbReference>
<evidence type="ECO:0000256" key="3">
    <source>
        <dbReference type="ARBA" id="ARBA00022795"/>
    </source>
</evidence>
<dbReference type="EMBL" id="QKRX01000001">
    <property type="protein sequence ID" value="RAU19617.1"/>
    <property type="molecule type" value="Genomic_DNA"/>
</dbReference>
<dbReference type="SUPFAM" id="SSF140566">
    <property type="entry name" value="FlgN-like"/>
    <property type="match status" value="1"/>
</dbReference>
<gene>
    <name evidence="4" type="ORF">DN062_00605</name>
</gene>
<dbReference type="GO" id="GO:0044780">
    <property type="term" value="P:bacterial-type flagellum assembly"/>
    <property type="evidence" value="ECO:0007669"/>
    <property type="project" value="InterPro"/>
</dbReference>
<evidence type="ECO:0000313" key="5">
    <source>
        <dbReference type="Proteomes" id="UP000250744"/>
    </source>
</evidence>
<dbReference type="RefSeq" id="WP_112156611.1">
    <property type="nucleotide sequence ID" value="NZ_QKRX01000001.1"/>
</dbReference>
<evidence type="ECO:0000313" key="4">
    <source>
        <dbReference type="EMBL" id="RAU19617.1"/>
    </source>
</evidence>
<dbReference type="InterPro" id="IPR007809">
    <property type="entry name" value="FlgN-like"/>
</dbReference>
<name>A0A364NRW4_9GAMM</name>